<dbReference type="Proteomes" id="UP001428290">
    <property type="component" value="Unassembled WGS sequence"/>
</dbReference>
<evidence type="ECO:0000313" key="1">
    <source>
        <dbReference type="EMBL" id="GAA5530936.1"/>
    </source>
</evidence>
<organism evidence="1 2">
    <name type="scientific">Herpetosiphon gulosus</name>
    <dbReference type="NCBI Taxonomy" id="1973496"/>
    <lineage>
        <taxon>Bacteria</taxon>
        <taxon>Bacillati</taxon>
        <taxon>Chloroflexota</taxon>
        <taxon>Chloroflexia</taxon>
        <taxon>Herpetosiphonales</taxon>
        <taxon>Herpetosiphonaceae</taxon>
        <taxon>Herpetosiphon</taxon>
    </lineage>
</organism>
<proteinExistence type="predicted"/>
<comment type="caution">
    <text evidence="1">The sequence shown here is derived from an EMBL/GenBank/DDBJ whole genome shotgun (WGS) entry which is preliminary data.</text>
</comment>
<protein>
    <submittedName>
        <fullName evidence="1">Uncharacterized protein</fullName>
    </submittedName>
</protein>
<sequence length="165" mass="19497">MFTKFFDWILGRNMPIEPWHLQKLNWQVAEYQLDWEFAESETQPEKQWLSVRDTAELLDQMVKEQDLSVVCYHNQAFAQADGIWFEMFVDYDLVIMLANDAETLFTPLAQQYRKLSTSSIRDNRANELLGTNDLVWPEEIIQHKRDLLIISHDADSIFLIRQGGE</sequence>
<accession>A0ABP9X905</accession>
<keyword evidence="2" id="KW-1185">Reference proteome</keyword>
<dbReference type="EMBL" id="BAABRU010000027">
    <property type="protein sequence ID" value="GAA5530936.1"/>
    <property type="molecule type" value="Genomic_DNA"/>
</dbReference>
<evidence type="ECO:0000313" key="2">
    <source>
        <dbReference type="Proteomes" id="UP001428290"/>
    </source>
</evidence>
<gene>
    <name evidence="1" type="ORF">Hgul01_04760</name>
</gene>
<reference evidence="1 2" key="1">
    <citation type="submission" date="2024-02" db="EMBL/GenBank/DDBJ databases">
        <title>Herpetosiphon gulosus NBRC 112829.</title>
        <authorList>
            <person name="Ichikawa N."/>
            <person name="Katano-Makiyama Y."/>
            <person name="Hidaka K."/>
        </authorList>
    </citation>
    <scope>NUCLEOTIDE SEQUENCE [LARGE SCALE GENOMIC DNA]</scope>
    <source>
        <strain evidence="1 2">NBRC 112829</strain>
    </source>
</reference>
<name>A0ABP9X905_9CHLR</name>